<evidence type="ECO:0000313" key="6">
    <source>
        <dbReference type="EMBL" id="ADZ82876.1"/>
    </source>
</evidence>
<dbReference type="Gene3D" id="2.30.30.40">
    <property type="entry name" value="SH3 Domains"/>
    <property type="match status" value="1"/>
</dbReference>
<dbReference type="InterPro" id="IPR002545">
    <property type="entry name" value="CheW-lke_dom"/>
</dbReference>
<keyword evidence="3" id="KW-0597">Phosphoprotein</keyword>
<comment type="function">
    <text evidence="2">May play the central regulatory role in sporulation. It may be an element of the effector pathway responsible for the activation of sporulation genes in response to nutritional stress. Spo0A may act in concert with spo0H (a sigma factor) to control the expression of some genes that are critical to the sporulation process.</text>
</comment>
<dbReference type="STRING" id="642492.Clole_1147"/>
<dbReference type="SMART" id="SM00448">
    <property type="entry name" value="REC"/>
    <property type="match status" value="1"/>
</dbReference>
<dbReference type="GO" id="GO:0000160">
    <property type="term" value="P:phosphorelay signal transduction system"/>
    <property type="evidence" value="ECO:0007669"/>
    <property type="project" value="InterPro"/>
</dbReference>
<proteinExistence type="predicted"/>
<dbReference type="SMART" id="SM00260">
    <property type="entry name" value="CheW"/>
    <property type="match status" value="1"/>
</dbReference>
<feature type="domain" description="CheW-like" evidence="5">
    <location>
        <begin position="13"/>
        <end position="150"/>
    </location>
</feature>
<dbReference type="Gene3D" id="3.40.50.2300">
    <property type="match status" value="1"/>
</dbReference>
<dbReference type="SUPFAM" id="SSF52172">
    <property type="entry name" value="CheY-like"/>
    <property type="match status" value="1"/>
</dbReference>
<feature type="modified residue" description="4-aspartylphosphate" evidence="3">
    <location>
        <position position="232"/>
    </location>
</feature>
<name>F2JSP2_CELLD</name>
<gene>
    <name evidence="6" type="ordered locus">Clole_1147</name>
</gene>
<dbReference type="Gene3D" id="2.40.50.180">
    <property type="entry name" value="CheA-289, Domain 4"/>
    <property type="match status" value="1"/>
</dbReference>
<reference evidence="6 7" key="1">
    <citation type="journal article" date="2011" name="J. Bacteriol.">
        <title>Complete genome sequence of the cellulose-degrading bacterium Cellulosilyticum lentocellum.</title>
        <authorList>
            <consortium name="US DOE Joint Genome Institute"/>
            <person name="Miller D.A."/>
            <person name="Suen G."/>
            <person name="Bruce D."/>
            <person name="Copeland A."/>
            <person name="Cheng J.F."/>
            <person name="Detter C."/>
            <person name="Goodwin L.A."/>
            <person name="Han C.S."/>
            <person name="Hauser L.J."/>
            <person name="Land M.L."/>
            <person name="Lapidus A."/>
            <person name="Lucas S."/>
            <person name="Meincke L."/>
            <person name="Pitluck S."/>
            <person name="Tapia R."/>
            <person name="Teshima H."/>
            <person name="Woyke T."/>
            <person name="Fox B.G."/>
            <person name="Angert E.R."/>
            <person name="Currie C.R."/>
        </authorList>
    </citation>
    <scope>NUCLEOTIDE SEQUENCE [LARGE SCALE GENOMIC DNA]</scope>
    <source>
        <strain evidence="7">ATCC 49066 / DSM 5427 / NCIMB 11756 / RHM5</strain>
    </source>
</reference>
<dbReference type="Pfam" id="PF01584">
    <property type="entry name" value="CheW"/>
    <property type="match status" value="1"/>
</dbReference>
<dbReference type="PANTHER" id="PTHR47233">
    <property type="entry name" value="CHEMOTAXIS PROTEIN CHEV"/>
    <property type="match status" value="1"/>
</dbReference>
<dbReference type="eggNOG" id="COG0784">
    <property type="taxonomic scope" value="Bacteria"/>
</dbReference>
<dbReference type="Proteomes" id="UP000008467">
    <property type="component" value="Chromosome"/>
</dbReference>
<sequence>MKESVLLDVGTGELEVIVFLVNNNRYCINVLKAREIIQLNDVRPSTDSSQNILGITNVRDKVMTVIDLSYILDKKPTEVTNKKMALVCEFNRKQVMFAVDSIEGIRRVKWSDITKPDQLLRGSLSVGNILTEEGILLMLDFEKIITDISKEENPYIRGQKEIVKKSERASKKIYMADDSKTIRTLLQSVLESAGYTNIHSFDNGQEVLDALSKLKQEQGAGFKKEVDLLITDIEMPILDGHTVTRRIKEDNILCELPVIIFSSLISDELYHKGEAVGADAQISKPSIHELVDAVDRLVFK</sequence>
<dbReference type="InterPro" id="IPR036061">
    <property type="entry name" value="CheW-like_dom_sf"/>
</dbReference>
<dbReference type="KEGG" id="cle:Clole_1147"/>
<accession>F2JSP2</accession>
<dbReference type="EMBL" id="CP002582">
    <property type="protein sequence ID" value="ADZ82876.1"/>
    <property type="molecule type" value="Genomic_DNA"/>
</dbReference>
<dbReference type="InterPro" id="IPR011006">
    <property type="entry name" value="CheY-like_superfamily"/>
</dbReference>
<dbReference type="GO" id="GO:0006935">
    <property type="term" value="P:chemotaxis"/>
    <property type="evidence" value="ECO:0007669"/>
    <property type="project" value="InterPro"/>
</dbReference>
<dbReference type="Pfam" id="PF00072">
    <property type="entry name" value="Response_reg"/>
    <property type="match status" value="1"/>
</dbReference>
<evidence type="ECO:0000259" key="4">
    <source>
        <dbReference type="PROSITE" id="PS50110"/>
    </source>
</evidence>
<dbReference type="PROSITE" id="PS50851">
    <property type="entry name" value="CHEW"/>
    <property type="match status" value="1"/>
</dbReference>
<dbReference type="RefSeq" id="WP_013656175.1">
    <property type="nucleotide sequence ID" value="NC_015275.1"/>
</dbReference>
<evidence type="ECO:0000259" key="5">
    <source>
        <dbReference type="PROSITE" id="PS50851"/>
    </source>
</evidence>
<evidence type="ECO:0000256" key="2">
    <source>
        <dbReference type="ARBA" id="ARBA00024867"/>
    </source>
</evidence>
<keyword evidence="7" id="KW-1185">Reference proteome</keyword>
<dbReference type="PROSITE" id="PS50110">
    <property type="entry name" value="RESPONSE_REGULATORY"/>
    <property type="match status" value="1"/>
</dbReference>
<feature type="domain" description="Response regulatory" evidence="4">
    <location>
        <begin position="172"/>
        <end position="299"/>
    </location>
</feature>
<dbReference type="PIRSF" id="PIRSF002867">
    <property type="entry name" value="CheV"/>
    <property type="match status" value="1"/>
</dbReference>
<organism evidence="6 7">
    <name type="scientific">Cellulosilyticum lentocellum (strain ATCC 49066 / DSM 5427 / NCIMB 11756 / RHM5)</name>
    <name type="common">Clostridium lentocellum</name>
    <dbReference type="NCBI Taxonomy" id="642492"/>
    <lineage>
        <taxon>Bacteria</taxon>
        <taxon>Bacillati</taxon>
        <taxon>Bacillota</taxon>
        <taxon>Clostridia</taxon>
        <taxon>Lachnospirales</taxon>
        <taxon>Cellulosilyticaceae</taxon>
        <taxon>Cellulosilyticum</taxon>
    </lineage>
</organism>
<dbReference type="PANTHER" id="PTHR47233:SF3">
    <property type="entry name" value="CHEMOTAXIS PROTEIN CHEV"/>
    <property type="match status" value="1"/>
</dbReference>
<dbReference type="InterPro" id="IPR001789">
    <property type="entry name" value="Sig_transdc_resp-reg_receiver"/>
</dbReference>
<dbReference type="AlphaFoldDB" id="F2JSP2"/>
<evidence type="ECO:0000256" key="1">
    <source>
        <dbReference type="ARBA" id="ARBA00018672"/>
    </source>
</evidence>
<dbReference type="eggNOG" id="COG0835">
    <property type="taxonomic scope" value="Bacteria"/>
</dbReference>
<dbReference type="SUPFAM" id="SSF50341">
    <property type="entry name" value="CheW-like"/>
    <property type="match status" value="1"/>
</dbReference>
<dbReference type="HOGENOM" id="CLU_048995_0_1_9"/>
<dbReference type="InterPro" id="IPR024181">
    <property type="entry name" value="Chemotax_regulator_CheV"/>
</dbReference>
<evidence type="ECO:0000256" key="3">
    <source>
        <dbReference type="PROSITE-ProRule" id="PRU00169"/>
    </source>
</evidence>
<protein>
    <recommendedName>
        <fullName evidence="1">Stage 0 sporulation protein A homolog</fullName>
    </recommendedName>
</protein>
<evidence type="ECO:0000313" key="7">
    <source>
        <dbReference type="Proteomes" id="UP000008467"/>
    </source>
</evidence>